<dbReference type="Pfam" id="PF23344">
    <property type="entry name" value="ZP-N"/>
    <property type="match status" value="1"/>
</dbReference>
<evidence type="ECO:0000256" key="3">
    <source>
        <dbReference type="SAM" id="MobiDB-lite"/>
    </source>
</evidence>
<organism evidence="6 7">
    <name type="scientific">Daphnia galeata</name>
    <dbReference type="NCBI Taxonomy" id="27404"/>
    <lineage>
        <taxon>Eukaryota</taxon>
        <taxon>Metazoa</taxon>
        <taxon>Ecdysozoa</taxon>
        <taxon>Arthropoda</taxon>
        <taxon>Crustacea</taxon>
        <taxon>Branchiopoda</taxon>
        <taxon>Diplostraca</taxon>
        <taxon>Cladocera</taxon>
        <taxon>Anomopoda</taxon>
        <taxon>Daphniidae</taxon>
        <taxon>Daphnia</taxon>
    </lineage>
</organism>
<dbReference type="Pfam" id="PF00100">
    <property type="entry name" value="Zona_pellucida"/>
    <property type="match status" value="1"/>
</dbReference>
<dbReference type="AlphaFoldDB" id="A0A8J2RAN6"/>
<evidence type="ECO:0000313" key="7">
    <source>
        <dbReference type="Proteomes" id="UP000789390"/>
    </source>
</evidence>
<evidence type="ECO:0000256" key="1">
    <source>
        <dbReference type="ARBA" id="ARBA00022729"/>
    </source>
</evidence>
<dbReference type="Gene3D" id="2.60.40.3210">
    <property type="entry name" value="Zona pellucida, ZP-N domain"/>
    <property type="match status" value="1"/>
</dbReference>
<comment type="caution">
    <text evidence="6">The sequence shown here is derived from an EMBL/GenBank/DDBJ whole genome shotgun (WGS) entry which is preliminary data.</text>
</comment>
<feature type="compositionally biased region" description="Polar residues" evidence="3">
    <location>
        <begin position="911"/>
        <end position="923"/>
    </location>
</feature>
<feature type="compositionally biased region" description="Polar residues" evidence="3">
    <location>
        <begin position="395"/>
        <end position="411"/>
    </location>
</feature>
<dbReference type="SMART" id="SM00241">
    <property type="entry name" value="ZP"/>
    <property type="match status" value="1"/>
</dbReference>
<dbReference type="EMBL" id="CAKKLH010000012">
    <property type="protein sequence ID" value="CAH0098944.1"/>
    <property type="molecule type" value="Genomic_DNA"/>
</dbReference>
<feature type="domain" description="ZP" evidence="5">
    <location>
        <begin position="467"/>
        <end position="742"/>
    </location>
</feature>
<dbReference type="InterPro" id="IPR055356">
    <property type="entry name" value="ZP-N"/>
</dbReference>
<evidence type="ECO:0000256" key="2">
    <source>
        <dbReference type="ARBA" id="ARBA00023157"/>
    </source>
</evidence>
<evidence type="ECO:0000313" key="6">
    <source>
        <dbReference type="EMBL" id="CAH0098944.1"/>
    </source>
</evidence>
<gene>
    <name evidence="6" type="ORF">DGAL_LOCUS1052</name>
</gene>
<feature type="region of interest" description="Disordered" evidence="3">
    <location>
        <begin position="391"/>
        <end position="453"/>
    </location>
</feature>
<dbReference type="InterPro" id="IPR001507">
    <property type="entry name" value="ZP_dom"/>
</dbReference>
<feature type="transmembrane region" description="Helical" evidence="4">
    <location>
        <begin position="817"/>
        <end position="839"/>
    </location>
</feature>
<dbReference type="PROSITE" id="PS51257">
    <property type="entry name" value="PROKAR_LIPOPROTEIN"/>
    <property type="match status" value="1"/>
</dbReference>
<dbReference type="PANTHER" id="PTHR14002:SF45">
    <property type="entry name" value="ZP DOMAIN-CONTAINING PROTEIN"/>
    <property type="match status" value="1"/>
</dbReference>
<dbReference type="Proteomes" id="UP000789390">
    <property type="component" value="Unassembled WGS sequence"/>
</dbReference>
<dbReference type="InterPro" id="IPR055355">
    <property type="entry name" value="ZP-C"/>
</dbReference>
<keyword evidence="2" id="KW-1015">Disulfide bond</keyword>
<evidence type="ECO:0000259" key="5">
    <source>
        <dbReference type="PROSITE" id="PS51034"/>
    </source>
</evidence>
<dbReference type="PANTHER" id="PTHR14002">
    <property type="entry name" value="ENDOGLIN/TGF-BETA RECEPTOR TYPE III"/>
    <property type="match status" value="1"/>
</dbReference>
<feature type="compositionally biased region" description="Low complexity" evidence="3">
    <location>
        <begin position="412"/>
        <end position="423"/>
    </location>
</feature>
<keyword evidence="4" id="KW-0812">Transmembrane</keyword>
<proteinExistence type="predicted"/>
<reference evidence="6" key="1">
    <citation type="submission" date="2021-11" db="EMBL/GenBank/DDBJ databases">
        <authorList>
            <person name="Schell T."/>
        </authorList>
    </citation>
    <scope>NUCLEOTIDE SEQUENCE</scope>
    <source>
        <strain evidence="6">M5</strain>
    </source>
</reference>
<name>A0A8J2RAN6_9CRUS</name>
<dbReference type="InterPro" id="IPR042235">
    <property type="entry name" value="ZP-C_dom"/>
</dbReference>
<dbReference type="PROSITE" id="PS51034">
    <property type="entry name" value="ZP_2"/>
    <property type="match status" value="1"/>
</dbReference>
<accession>A0A8J2RAN6</accession>
<dbReference type="Gene3D" id="2.60.40.4100">
    <property type="entry name" value="Zona pellucida, ZP-C domain"/>
    <property type="match status" value="1"/>
</dbReference>
<sequence length="963" mass="104435">MMKKREMATRIIFYCGQLALVTAMMISCWTTSMATASPAARNEAFGAGPDLCVVQTPLVTRHLQAWRLVEEAVPTRGCSNRSGVVATHEVHLIRLTNAANSVTLEVDGTGKAANTRLALILDSDANVKWTVRLLGSGLDPSSQQHAIIVTGNSVLDLSDLKAGVIIRPKENRNALLRFIERRFKTLHTFSQVDAGGAQLRLRLSLDAANKSNAPLCRDYETVSPSPVLQARRMEPQSVEGCFHTEQAGIYPKDVHVIDLDNGQAEESKNKNNNNGSSVHIHLAAGGWADEEMSQPRDVALVLKSTQPVLWIVSSAPVLTGSLLILAEHQVDIGGLSARQQGDVRSNRNLPGDFALLILSVTGELNPPVSYVKAPPATNSIEIVIGKKQQQQQQQPTRLLSSNAGKQQQQVESLSGAASHSSPSMELGVRSLERSGGGGGYGQQHTPNRGTGTQRSVAWTLQQSVRVQCGSNYLTAALPRNMAEALGVIGLFLNDRGCAGKRNATHWTVKTHVTSCGSTSRIDGKLTTYSNAVHIQLGAAQTQQSDDEDFEGSGLDGYPSNVARQVAIPIQCHSEPNFPIGFGDKLDDDNVMDTDVDLPVGQTELYHMEIHRNKEWTIPVVTGAMNEASKAEVVFDETLHVRTWIDGVSYIQIVTEKCWVSNSSDSEKPPRLILIRNTCPADLSVQVRQADRGDTDGGFSFHVSKDYADLGQLYIHCKLGLCSNQPSKVQGNLKMCIDPSQYCSGRHVLKPFLDESVSTAQQILVRGPLRMVAKATFSLQNNKINAAGETTTSPGSLLTSNGQPGSQQVILVGVSTEVTVGIALASFVIGVGLTAILWCIHMRTDPYRRVMNRKSRSSRSNNRCQAIGIKSSPMIRPRSGVDHHRTSLQQVSGAVQQQQQQLVADQPADPTMQAQDKQPQQHQFTYDYDVSSSQSNSSGGSQCSREDSSPTPNSQTPMNVTSVR</sequence>
<keyword evidence="4" id="KW-1133">Transmembrane helix</keyword>
<feature type="compositionally biased region" description="Polar residues" evidence="3">
    <location>
        <begin position="948"/>
        <end position="963"/>
    </location>
</feature>
<keyword evidence="1" id="KW-0732">Signal</keyword>
<feature type="compositionally biased region" description="Low complexity" evidence="3">
    <location>
        <begin position="886"/>
        <end position="909"/>
    </location>
</feature>
<keyword evidence="7" id="KW-1185">Reference proteome</keyword>
<keyword evidence="4" id="KW-0472">Membrane</keyword>
<protein>
    <recommendedName>
        <fullName evidence="5">ZP domain-containing protein</fullName>
    </recommendedName>
</protein>
<evidence type="ECO:0000256" key="4">
    <source>
        <dbReference type="SAM" id="Phobius"/>
    </source>
</evidence>
<dbReference type="OrthoDB" id="6420824at2759"/>
<feature type="compositionally biased region" description="Polar residues" evidence="3">
    <location>
        <begin position="442"/>
        <end position="453"/>
    </location>
</feature>
<feature type="compositionally biased region" description="Low complexity" evidence="3">
    <location>
        <begin position="930"/>
        <end position="942"/>
    </location>
</feature>
<feature type="region of interest" description="Disordered" evidence="3">
    <location>
        <begin position="851"/>
        <end position="963"/>
    </location>
</feature>